<dbReference type="Gene3D" id="1.10.287.920">
    <property type="entry name" value="Pheromone alpha factor receptor"/>
    <property type="match status" value="1"/>
</dbReference>
<feature type="transmembrane region" description="Helical" evidence="2">
    <location>
        <begin position="206"/>
        <end position="229"/>
    </location>
</feature>
<dbReference type="CDD" id="cd14939">
    <property type="entry name" value="7tmD_STE2"/>
    <property type="match status" value="1"/>
</dbReference>
<evidence type="ECO:0000313" key="3">
    <source>
        <dbReference type="EMBL" id="KAF2733925.1"/>
    </source>
</evidence>
<sequence length="383" mass="42637">MSNSTNATLPANFDPYNQAFTLLLPDGTPIEVNTSDLNFMRSFGMRLAINMGSQVGASIMLLAVLLVLTRREKMRSWVFIMNTLCLLTNAIRAILSCLYLTGNWFNPYAFLTGDFSKVTSNDMATSIASNIMTLLLVVFIFVSLSIQVWIVCVTTPRLQQLLIMSATTLVALVAIGFRLAVVVVTSHRTLHYTGWDDKHLLIVQMYISQAIAIWVFCVVFTFKLGLALLQRKRLGMTQFGPMQIIFIMGCQTMIIPAIFTCLEFYDKIPELGTQTLTVVCIFLPLSAIWAGVSTSDSNVAVSGANSHQRLLRDQFGRSPTQSPRSTQMSGNEKPSTLASEGTYSQRDPDSPYAPYHKEKFPGEHSIVVDREWSVENEEPASRV</sequence>
<feature type="transmembrane region" description="Helical" evidence="2">
    <location>
        <begin position="131"/>
        <end position="154"/>
    </location>
</feature>
<comment type="caution">
    <text evidence="3">The sequence shown here is derived from an EMBL/GenBank/DDBJ whole genome shotgun (WGS) entry which is preliminary data.</text>
</comment>
<keyword evidence="4" id="KW-1185">Reference proteome</keyword>
<name>A0A9P4QWT8_9PLEO</name>
<evidence type="ECO:0000256" key="2">
    <source>
        <dbReference type="SAM" id="Phobius"/>
    </source>
</evidence>
<feature type="transmembrane region" description="Helical" evidence="2">
    <location>
        <begin position="241"/>
        <end position="265"/>
    </location>
</feature>
<feature type="compositionally biased region" description="Polar residues" evidence="1">
    <location>
        <begin position="317"/>
        <end position="345"/>
    </location>
</feature>
<reference evidence="3" key="1">
    <citation type="journal article" date="2020" name="Stud. Mycol.">
        <title>101 Dothideomycetes genomes: a test case for predicting lifestyles and emergence of pathogens.</title>
        <authorList>
            <person name="Haridas S."/>
            <person name="Albert R."/>
            <person name="Binder M."/>
            <person name="Bloem J."/>
            <person name="Labutti K."/>
            <person name="Salamov A."/>
            <person name="Andreopoulos B."/>
            <person name="Baker S."/>
            <person name="Barry K."/>
            <person name="Bills G."/>
            <person name="Bluhm B."/>
            <person name="Cannon C."/>
            <person name="Castanera R."/>
            <person name="Culley D."/>
            <person name="Daum C."/>
            <person name="Ezra D."/>
            <person name="Gonzalez J."/>
            <person name="Henrissat B."/>
            <person name="Kuo A."/>
            <person name="Liang C."/>
            <person name="Lipzen A."/>
            <person name="Lutzoni F."/>
            <person name="Magnuson J."/>
            <person name="Mondo S."/>
            <person name="Nolan M."/>
            <person name="Ohm R."/>
            <person name="Pangilinan J."/>
            <person name="Park H.-J."/>
            <person name="Ramirez L."/>
            <person name="Alfaro M."/>
            <person name="Sun H."/>
            <person name="Tritt A."/>
            <person name="Yoshinaga Y."/>
            <person name="Zwiers L.-H."/>
            <person name="Turgeon B."/>
            <person name="Goodwin S."/>
            <person name="Spatafora J."/>
            <person name="Crous P."/>
            <person name="Grigoriev I."/>
        </authorList>
    </citation>
    <scope>NUCLEOTIDE SEQUENCE</scope>
    <source>
        <strain evidence="3">CBS 125425</strain>
    </source>
</reference>
<accession>A0A9P4QWT8</accession>
<dbReference type="GO" id="GO:0004932">
    <property type="term" value="F:mating-type factor pheromone receptor activity"/>
    <property type="evidence" value="ECO:0007669"/>
    <property type="project" value="InterPro"/>
</dbReference>
<organism evidence="3 4">
    <name type="scientific">Polyplosphaeria fusca</name>
    <dbReference type="NCBI Taxonomy" id="682080"/>
    <lineage>
        <taxon>Eukaryota</taxon>
        <taxon>Fungi</taxon>
        <taxon>Dikarya</taxon>
        <taxon>Ascomycota</taxon>
        <taxon>Pezizomycotina</taxon>
        <taxon>Dothideomycetes</taxon>
        <taxon>Pleosporomycetidae</taxon>
        <taxon>Pleosporales</taxon>
        <taxon>Tetraplosphaeriaceae</taxon>
        <taxon>Polyplosphaeria</taxon>
    </lineage>
</organism>
<evidence type="ECO:0000256" key="1">
    <source>
        <dbReference type="SAM" id="MobiDB-lite"/>
    </source>
</evidence>
<dbReference type="PRINTS" id="PR00250">
    <property type="entry name" value="GPCRSTE2"/>
</dbReference>
<dbReference type="PANTHER" id="PTHR28009:SF1">
    <property type="entry name" value="PHEROMONE ALPHA FACTOR RECEPTOR"/>
    <property type="match status" value="1"/>
</dbReference>
<protein>
    <recommendedName>
        <fullName evidence="5">Pheromone alpha factor receptor</fullName>
    </recommendedName>
</protein>
<feature type="transmembrane region" description="Helical" evidence="2">
    <location>
        <begin position="161"/>
        <end position="186"/>
    </location>
</feature>
<feature type="transmembrane region" description="Helical" evidence="2">
    <location>
        <begin position="80"/>
        <end position="101"/>
    </location>
</feature>
<evidence type="ECO:0000313" key="4">
    <source>
        <dbReference type="Proteomes" id="UP000799444"/>
    </source>
</evidence>
<keyword evidence="2" id="KW-1133">Transmembrane helix</keyword>
<dbReference type="GO" id="GO:0000750">
    <property type="term" value="P:pheromone-dependent signal transduction involved in conjugation with cellular fusion"/>
    <property type="evidence" value="ECO:0007669"/>
    <property type="project" value="TreeGrafter"/>
</dbReference>
<keyword evidence="2" id="KW-0472">Membrane</keyword>
<gene>
    <name evidence="3" type="ORF">EJ04DRAFT_604003</name>
</gene>
<feature type="region of interest" description="Disordered" evidence="1">
    <location>
        <begin position="312"/>
        <end position="361"/>
    </location>
</feature>
<feature type="transmembrane region" description="Helical" evidence="2">
    <location>
        <begin position="271"/>
        <end position="292"/>
    </location>
</feature>
<dbReference type="InterPro" id="IPR027458">
    <property type="entry name" value="STE2_TM1-TM2_sf"/>
</dbReference>
<dbReference type="PANTHER" id="PTHR28009">
    <property type="entry name" value="PHEROMONE ALPHA FACTOR RECEPTOR"/>
    <property type="match status" value="1"/>
</dbReference>
<dbReference type="Pfam" id="PF02116">
    <property type="entry name" value="STE2"/>
    <property type="match status" value="1"/>
</dbReference>
<dbReference type="Proteomes" id="UP000799444">
    <property type="component" value="Unassembled WGS sequence"/>
</dbReference>
<proteinExistence type="predicted"/>
<keyword evidence="2" id="KW-0812">Transmembrane</keyword>
<dbReference type="EMBL" id="ML996154">
    <property type="protein sequence ID" value="KAF2733925.1"/>
    <property type="molecule type" value="Genomic_DNA"/>
</dbReference>
<dbReference type="OrthoDB" id="5402633at2759"/>
<dbReference type="AlphaFoldDB" id="A0A9P4QWT8"/>
<feature type="transmembrane region" description="Helical" evidence="2">
    <location>
        <begin position="47"/>
        <end position="68"/>
    </location>
</feature>
<dbReference type="InterPro" id="IPR000366">
    <property type="entry name" value="GPCR_STE2"/>
</dbReference>
<evidence type="ECO:0008006" key="5">
    <source>
        <dbReference type="Google" id="ProtNLM"/>
    </source>
</evidence>
<dbReference type="GO" id="GO:0038038">
    <property type="term" value="C:G protein-coupled receptor homodimeric complex"/>
    <property type="evidence" value="ECO:0007669"/>
    <property type="project" value="TreeGrafter"/>
</dbReference>